<evidence type="ECO:0000313" key="2">
    <source>
        <dbReference type="Proteomes" id="UP000231343"/>
    </source>
</evidence>
<comment type="caution">
    <text evidence="1">The sequence shown here is derived from an EMBL/GenBank/DDBJ whole genome shotgun (WGS) entry which is preliminary data.</text>
</comment>
<evidence type="ECO:0000313" key="1">
    <source>
        <dbReference type="EMBL" id="PIS31468.1"/>
    </source>
</evidence>
<organism evidence="1 2">
    <name type="scientific">Candidatus Saganbacteria bacterium CG08_land_8_20_14_0_20_45_16</name>
    <dbReference type="NCBI Taxonomy" id="2014293"/>
    <lineage>
        <taxon>Bacteria</taxon>
        <taxon>Bacillati</taxon>
        <taxon>Saganbacteria</taxon>
    </lineage>
</organism>
<sequence>MTSYPPFSAIFLAIDSLSLLIDTLDLAPEASRQVKLLFKGLLSGEIVFHGTYDSNPVLLAGDNVIYRALNLDPPDAQATFSANDIIIPLSDLLVRVYTYGYLIYN</sequence>
<name>A0A2H0Y3J7_UNCSA</name>
<dbReference type="AlphaFoldDB" id="A0A2H0Y3J7"/>
<dbReference type="Proteomes" id="UP000231343">
    <property type="component" value="Unassembled WGS sequence"/>
</dbReference>
<reference evidence="1 2" key="1">
    <citation type="submission" date="2017-09" db="EMBL/GenBank/DDBJ databases">
        <title>Depth-based differentiation of microbial function through sediment-hosted aquifers and enrichment of novel symbionts in the deep terrestrial subsurface.</title>
        <authorList>
            <person name="Probst A.J."/>
            <person name="Ladd B."/>
            <person name="Jarett J.K."/>
            <person name="Geller-Mcgrath D.E."/>
            <person name="Sieber C.M."/>
            <person name="Emerson J.B."/>
            <person name="Anantharaman K."/>
            <person name="Thomas B.C."/>
            <person name="Malmstrom R."/>
            <person name="Stieglmeier M."/>
            <person name="Klingl A."/>
            <person name="Woyke T."/>
            <person name="Ryan C.M."/>
            <person name="Banfield J.F."/>
        </authorList>
    </citation>
    <scope>NUCLEOTIDE SEQUENCE [LARGE SCALE GENOMIC DNA]</scope>
    <source>
        <strain evidence="1">CG08_land_8_20_14_0_20_45_16</strain>
    </source>
</reference>
<dbReference type="EMBL" id="PEYM01000015">
    <property type="protein sequence ID" value="PIS31468.1"/>
    <property type="molecule type" value="Genomic_DNA"/>
</dbReference>
<gene>
    <name evidence="1" type="ORF">COT42_01055</name>
</gene>
<proteinExistence type="predicted"/>
<protein>
    <submittedName>
        <fullName evidence="1">Uncharacterized protein</fullName>
    </submittedName>
</protein>
<accession>A0A2H0Y3J7</accession>